<dbReference type="PANTHER" id="PTHR30578">
    <property type="entry name" value="ELECTRON TRANSPORT COMPLEX PROTEIN RNFD"/>
    <property type="match status" value="1"/>
</dbReference>
<comment type="caution">
    <text evidence="11">The sequence shown here is derived from an EMBL/GenBank/DDBJ whole genome shotgun (WGS) entry which is preliminary data.</text>
</comment>
<dbReference type="PANTHER" id="PTHR30578:SF0">
    <property type="entry name" value="ION-TRANSLOCATING OXIDOREDUCTASE COMPLEX SUBUNIT D"/>
    <property type="match status" value="1"/>
</dbReference>
<dbReference type="EMBL" id="FXUF01000005">
    <property type="protein sequence ID" value="SMP53771.1"/>
    <property type="molecule type" value="Genomic_DNA"/>
</dbReference>
<dbReference type="GO" id="GO:0022900">
    <property type="term" value="P:electron transport chain"/>
    <property type="evidence" value="ECO:0007669"/>
    <property type="project" value="InterPro"/>
</dbReference>
<keyword evidence="5 10" id="KW-0812">Transmembrane</keyword>
<dbReference type="AlphaFoldDB" id="A0AA45WVG3"/>
<keyword evidence="12" id="KW-1185">Reference proteome</keyword>
<keyword evidence="9 10" id="KW-0472">Membrane</keyword>
<keyword evidence="8 10" id="KW-1133">Transmembrane helix</keyword>
<dbReference type="RefSeq" id="WP_346771736.1">
    <property type="nucleotide sequence ID" value="NZ_FXUF01000005.1"/>
</dbReference>
<dbReference type="GO" id="GO:0055085">
    <property type="term" value="P:transmembrane transport"/>
    <property type="evidence" value="ECO:0007669"/>
    <property type="project" value="InterPro"/>
</dbReference>
<feature type="transmembrane region" description="Helical" evidence="10">
    <location>
        <begin position="176"/>
        <end position="202"/>
    </location>
</feature>
<dbReference type="InterPro" id="IPR011303">
    <property type="entry name" value="RnfD_bac"/>
</dbReference>
<keyword evidence="2" id="KW-0597">Phosphoprotein</keyword>
<evidence type="ECO:0000256" key="5">
    <source>
        <dbReference type="ARBA" id="ARBA00022692"/>
    </source>
</evidence>
<gene>
    <name evidence="11" type="ORF">SAMN06296020_10548</name>
</gene>
<evidence type="ECO:0000256" key="4">
    <source>
        <dbReference type="ARBA" id="ARBA00022643"/>
    </source>
</evidence>
<keyword evidence="4" id="KW-0288">FMN</keyword>
<keyword evidence="6" id="KW-1278">Translocase</keyword>
<sequence>MSREIFMGPAPHIRHSHTDREIMKKVVIACLLPTIAAVYLFGFRALLMALAGMISAVLFEALYQKVRGKEITVSDYSAVVTGLLLALALPVTAPLWSLILGTFFAIIIVKQLPGGLGKNPINPAVAARIALKLFFEPHITQWVMPGPDAVATATPIEYIGHFTRTIPVELPPLSDLFLGSMGGGIGEVSKLFILFGCVFLVFNKIIDMRVPLATIAGAGVTAFLYSGMNLEYTAYHLLSGALFLGAVYMVTDYSSGPLTLKAKIFYAFMVGVLTIAIRILFNLPGGFGIALLIMNVVSRLIDKLFTPRVMGHSEREISSDIYNVHLS</sequence>
<feature type="transmembrane region" description="Helical" evidence="10">
    <location>
        <begin position="209"/>
        <end position="228"/>
    </location>
</feature>
<feature type="transmembrane region" description="Helical" evidence="10">
    <location>
        <begin position="263"/>
        <end position="281"/>
    </location>
</feature>
<feature type="transmembrane region" description="Helical" evidence="10">
    <location>
        <begin position="234"/>
        <end position="251"/>
    </location>
</feature>
<evidence type="ECO:0000256" key="7">
    <source>
        <dbReference type="ARBA" id="ARBA00022982"/>
    </source>
</evidence>
<dbReference type="Pfam" id="PF03116">
    <property type="entry name" value="NQR2_RnfD_RnfE"/>
    <property type="match status" value="1"/>
</dbReference>
<name>A0AA45WVG3_9CLOT</name>
<proteinExistence type="predicted"/>
<keyword evidence="3" id="KW-0285">Flavoprotein</keyword>
<feature type="transmembrane region" description="Helical" evidence="10">
    <location>
        <begin position="83"/>
        <end position="109"/>
    </location>
</feature>
<evidence type="ECO:0000256" key="8">
    <source>
        <dbReference type="ARBA" id="ARBA00022989"/>
    </source>
</evidence>
<dbReference type="InterPro" id="IPR004338">
    <property type="entry name" value="NqrB/RnfD"/>
</dbReference>
<dbReference type="NCBIfam" id="TIGR01946">
    <property type="entry name" value="rnfD"/>
    <property type="match status" value="1"/>
</dbReference>
<evidence type="ECO:0000256" key="2">
    <source>
        <dbReference type="ARBA" id="ARBA00022553"/>
    </source>
</evidence>
<feature type="transmembrane region" description="Helical" evidence="10">
    <location>
        <begin position="46"/>
        <end position="63"/>
    </location>
</feature>
<dbReference type="GO" id="GO:0005886">
    <property type="term" value="C:plasma membrane"/>
    <property type="evidence" value="ECO:0007669"/>
    <property type="project" value="TreeGrafter"/>
</dbReference>
<evidence type="ECO:0000256" key="9">
    <source>
        <dbReference type="ARBA" id="ARBA00023136"/>
    </source>
</evidence>
<keyword evidence="7" id="KW-0249">Electron transport</keyword>
<evidence type="ECO:0000313" key="11">
    <source>
        <dbReference type="EMBL" id="SMP53771.1"/>
    </source>
</evidence>
<keyword evidence="1" id="KW-0813">Transport</keyword>
<accession>A0AA45WVG3</accession>
<dbReference type="Proteomes" id="UP001158066">
    <property type="component" value="Unassembled WGS sequence"/>
</dbReference>
<evidence type="ECO:0000313" key="12">
    <source>
        <dbReference type="Proteomes" id="UP001158066"/>
    </source>
</evidence>
<reference evidence="11" key="1">
    <citation type="submission" date="2017-05" db="EMBL/GenBank/DDBJ databases">
        <authorList>
            <person name="Varghese N."/>
            <person name="Submissions S."/>
        </authorList>
    </citation>
    <scope>NUCLEOTIDE SEQUENCE</scope>
    <source>
        <strain evidence="11">Su22</strain>
    </source>
</reference>
<evidence type="ECO:0000256" key="1">
    <source>
        <dbReference type="ARBA" id="ARBA00022448"/>
    </source>
</evidence>
<evidence type="ECO:0000256" key="10">
    <source>
        <dbReference type="SAM" id="Phobius"/>
    </source>
</evidence>
<evidence type="ECO:0000256" key="6">
    <source>
        <dbReference type="ARBA" id="ARBA00022967"/>
    </source>
</evidence>
<evidence type="ECO:0000256" key="3">
    <source>
        <dbReference type="ARBA" id="ARBA00022630"/>
    </source>
</evidence>
<organism evidence="11 12">
    <name type="scientific">Anoxynatronum buryatiense</name>
    <dbReference type="NCBI Taxonomy" id="489973"/>
    <lineage>
        <taxon>Bacteria</taxon>
        <taxon>Bacillati</taxon>
        <taxon>Bacillota</taxon>
        <taxon>Clostridia</taxon>
        <taxon>Eubacteriales</taxon>
        <taxon>Clostridiaceae</taxon>
        <taxon>Anoxynatronum</taxon>
    </lineage>
</organism>
<protein>
    <submittedName>
        <fullName evidence="11">Electron transport complex protein RnfD</fullName>
    </submittedName>
</protein>